<dbReference type="PROSITE" id="PS01124">
    <property type="entry name" value="HTH_ARAC_FAMILY_2"/>
    <property type="match status" value="1"/>
</dbReference>
<dbReference type="GO" id="GO:0003700">
    <property type="term" value="F:DNA-binding transcription factor activity"/>
    <property type="evidence" value="ECO:0007669"/>
    <property type="project" value="InterPro"/>
</dbReference>
<proteinExistence type="predicted"/>
<dbReference type="PANTHER" id="PTHR43130:SF3">
    <property type="entry name" value="HTH-TYPE TRANSCRIPTIONAL REGULATOR RV1931C"/>
    <property type="match status" value="1"/>
</dbReference>
<evidence type="ECO:0000256" key="2">
    <source>
        <dbReference type="ARBA" id="ARBA00023163"/>
    </source>
</evidence>
<feature type="region of interest" description="Disordered" evidence="3">
    <location>
        <begin position="346"/>
        <end position="365"/>
    </location>
</feature>
<dbReference type="EMBL" id="CP063374">
    <property type="protein sequence ID" value="QOV44740.1"/>
    <property type="molecule type" value="Genomic_DNA"/>
</dbReference>
<dbReference type="RefSeq" id="WP_189697523.1">
    <property type="nucleotide sequence ID" value="NZ_BMTA01000005.1"/>
</dbReference>
<keyword evidence="6" id="KW-1185">Reference proteome</keyword>
<dbReference type="InterPro" id="IPR052158">
    <property type="entry name" value="INH-QAR"/>
</dbReference>
<feature type="compositionally biased region" description="Pro residues" evidence="3">
    <location>
        <begin position="1"/>
        <end position="11"/>
    </location>
</feature>
<protein>
    <submittedName>
        <fullName evidence="5">GlxA family transcriptional regulator</fullName>
    </submittedName>
</protein>
<name>A0A7M2T7P2_STRCW</name>
<dbReference type="CDD" id="cd03137">
    <property type="entry name" value="GATase1_AraC_1"/>
    <property type="match status" value="1"/>
</dbReference>
<sequence length="365" mass="38963">MSSPPHPPVGLPQPVTDSADRVAGNRPSGRCTRPDAGHLVVILLYEGVQMLDVAGPVDAFATANEHGGHYVIKTASLTGDAVHTCAGVVLGADCAAADLPRDIGTLIVPGGPDWRPAMLDRRLRQTLTELARGARRTAAVCAGAFPLAATGLLNGRKAATHWELAQSLAHRFPKVQVDAESIFVRDGSFYTSAGVTSGIDLALALIEEDLGADTAREVARQLVVFLARPGGQSQFSVRSRVRHPRTPAVRAVLDRVTENPAGDHTLESLARRAGISPRHFTRLFRAETGTSPARYVEQVRLEAACTLLVSGTDSLETVARHAGFGSPETMRRVFQREMGVTPGAYRDRFSSTAASPHKYRTGDTV</sequence>
<feature type="domain" description="HTH araC/xylS-type" evidence="4">
    <location>
        <begin position="250"/>
        <end position="348"/>
    </location>
</feature>
<dbReference type="InterPro" id="IPR029062">
    <property type="entry name" value="Class_I_gatase-like"/>
</dbReference>
<dbReference type="SUPFAM" id="SSF46689">
    <property type="entry name" value="Homeodomain-like"/>
    <property type="match status" value="2"/>
</dbReference>
<feature type="region of interest" description="Disordered" evidence="3">
    <location>
        <begin position="1"/>
        <end position="30"/>
    </location>
</feature>
<keyword evidence="2" id="KW-0804">Transcription</keyword>
<dbReference type="Proteomes" id="UP000594008">
    <property type="component" value="Chromosome"/>
</dbReference>
<dbReference type="Gene3D" id="3.40.50.880">
    <property type="match status" value="1"/>
</dbReference>
<gene>
    <name evidence="5" type="ORF">IPT68_01580</name>
</gene>
<dbReference type="AlphaFoldDB" id="A0A7M2T7P2"/>
<evidence type="ECO:0000256" key="1">
    <source>
        <dbReference type="ARBA" id="ARBA00023015"/>
    </source>
</evidence>
<evidence type="ECO:0000259" key="4">
    <source>
        <dbReference type="PROSITE" id="PS01124"/>
    </source>
</evidence>
<dbReference type="InterPro" id="IPR009057">
    <property type="entry name" value="Homeodomain-like_sf"/>
</dbReference>
<evidence type="ECO:0000313" key="5">
    <source>
        <dbReference type="EMBL" id="QOV44740.1"/>
    </source>
</evidence>
<dbReference type="Pfam" id="PF12833">
    <property type="entry name" value="HTH_18"/>
    <property type="match status" value="1"/>
</dbReference>
<dbReference type="SMART" id="SM00342">
    <property type="entry name" value="HTH_ARAC"/>
    <property type="match status" value="1"/>
</dbReference>
<keyword evidence="1" id="KW-0805">Transcription regulation</keyword>
<dbReference type="KEGG" id="schf:IPT68_01580"/>
<accession>A0A7M2T7P2</accession>
<dbReference type="GO" id="GO:0043565">
    <property type="term" value="F:sequence-specific DNA binding"/>
    <property type="evidence" value="ECO:0007669"/>
    <property type="project" value="InterPro"/>
</dbReference>
<dbReference type="PANTHER" id="PTHR43130">
    <property type="entry name" value="ARAC-FAMILY TRANSCRIPTIONAL REGULATOR"/>
    <property type="match status" value="1"/>
</dbReference>
<dbReference type="Pfam" id="PF01965">
    <property type="entry name" value="DJ-1_PfpI"/>
    <property type="match status" value="1"/>
</dbReference>
<evidence type="ECO:0000313" key="6">
    <source>
        <dbReference type="Proteomes" id="UP000594008"/>
    </source>
</evidence>
<dbReference type="SUPFAM" id="SSF52317">
    <property type="entry name" value="Class I glutamine amidotransferase-like"/>
    <property type="match status" value="1"/>
</dbReference>
<dbReference type="InterPro" id="IPR018060">
    <property type="entry name" value="HTH_AraC"/>
</dbReference>
<dbReference type="Gene3D" id="1.10.10.60">
    <property type="entry name" value="Homeodomain-like"/>
    <property type="match status" value="2"/>
</dbReference>
<dbReference type="InterPro" id="IPR002818">
    <property type="entry name" value="DJ-1/PfpI"/>
</dbReference>
<evidence type="ECO:0000256" key="3">
    <source>
        <dbReference type="SAM" id="MobiDB-lite"/>
    </source>
</evidence>
<organism evidence="5 6">
    <name type="scientific">Streptomyces chromofuscus</name>
    <dbReference type="NCBI Taxonomy" id="42881"/>
    <lineage>
        <taxon>Bacteria</taxon>
        <taxon>Bacillati</taxon>
        <taxon>Actinomycetota</taxon>
        <taxon>Actinomycetes</taxon>
        <taxon>Kitasatosporales</taxon>
        <taxon>Streptomycetaceae</taxon>
        <taxon>Streptomyces</taxon>
    </lineage>
</organism>
<reference evidence="5 6" key="1">
    <citation type="submission" date="2020-10" db="EMBL/GenBank/DDBJ databases">
        <title>Streptomyces chromofuscus complate genome analysis.</title>
        <authorList>
            <person name="Anwar N."/>
        </authorList>
    </citation>
    <scope>NUCLEOTIDE SEQUENCE [LARGE SCALE GENOMIC DNA]</scope>
    <source>
        <strain evidence="5 6">DSM 40273</strain>
    </source>
</reference>